<evidence type="ECO:0000256" key="3">
    <source>
        <dbReference type="ARBA" id="ARBA00022475"/>
    </source>
</evidence>
<dbReference type="EMBL" id="JBBEGN010000010">
    <property type="protein sequence ID" value="MEJ2870069.1"/>
    <property type="molecule type" value="Genomic_DNA"/>
</dbReference>
<feature type="transmembrane region" description="Helical" evidence="10">
    <location>
        <begin position="206"/>
        <end position="239"/>
    </location>
</feature>
<accession>A0ABU8MRX0</accession>
<dbReference type="PANTHER" id="PTHR37468">
    <property type="entry name" value="SULFATE TRANSPORTER CYSZ"/>
    <property type="match status" value="1"/>
</dbReference>
<keyword evidence="2" id="KW-0813">Transport</keyword>
<dbReference type="InterPro" id="IPR050480">
    <property type="entry name" value="CysZ-like"/>
</dbReference>
<reference evidence="11 12" key="1">
    <citation type="submission" date="2024-03" db="EMBL/GenBank/DDBJ databases">
        <title>Actinomycetospora sp. OC33-EN08, a novel actinomycete isolated from wild orchid (Aerides multiflora).</title>
        <authorList>
            <person name="Suriyachadkun C."/>
        </authorList>
    </citation>
    <scope>NUCLEOTIDE SEQUENCE [LARGE SCALE GENOMIC DNA]</scope>
    <source>
        <strain evidence="11 12">OC33-EN08</strain>
    </source>
</reference>
<keyword evidence="12" id="KW-1185">Reference proteome</keyword>
<dbReference type="RefSeq" id="WP_337696637.1">
    <property type="nucleotide sequence ID" value="NZ_JBBEGN010000010.1"/>
</dbReference>
<sequence>MSDLLLGLRLYARGAGMVLRSPRLLRLGALPAVVTALLYAAALVVLVRFSDDLVGLLTGFAADWSPGARGVAEVVVGIAVLGAVGLVAVLTFVAVTLAIGGPFYEKLSEIVDDTVGTVPSGPDRSWAVALLRGARDGLALVAMSVLVAIPLFAAGFLPVVGQTVVPVVAALVGGRLLVLELTAPALERRGIGFAARRRVVRSRRLLGWAVGVPTYLLCLVPLVGIVAIPVGAAAATLVAREMRGEPTGLPPTRPARGEPSRH</sequence>
<evidence type="ECO:0000256" key="6">
    <source>
        <dbReference type="ARBA" id="ARBA00022692"/>
    </source>
</evidence>
<dbReference type="InterPro" id="IPR059112">
    <property type="entry name" value="CysZ/EI24"/>
</dbReference>
<evidence type="ECO:0000256" key="9">
    <source>
        <dbReference type="ARBA" id="ARBA00023136"/>
    </source>
</evidence>
<keyword evidence="4" id="KW-0997">Cell inner membrane</keyword>
<protein>
    <submittedName>
        <fullName evidence="11">EI24 domain-containing protein</fullName>
    </submittedName>
</protein>
<keyword evidence="8" id="KW-0764">Sulfate transport</keyword>
<dbReference type="Proteomes" id="UP001385809">
    <property type="component" value="Unassembled WGS sequence"/>
</dbReference>
<dbReference type="PANTHER" id="PTHR37468:SF1">
    <property type="entry name" value="SULFATE TRANSPORTER CYSZ"/>
    <property type="match status" value="1"/>
</dbReference>
<keyword evidence="5" id="KW-0028">Amino-acid biosynthesis</keyword>
<keyword evidence="7 10" id="KW-1133">Transmembrane helix</keyword>
<feature type="transmembrane region" description="Helical" evidence="10">
    <location>
        <begin position="138"/>
        <end position="157"/>
    </location>
</feature>
<evidence type="ECO:0000256" key="2">
    <source>
        <dbReference type="ARBA" id="ARBA00022448"/>
    </source>
</evidence>
<evidence type="ECO:0000313" key="12">
    <source>
        <dbReference type="Proteomes" id="UP001385809"/>
    </source>
</evidence>
<evidence type="ECO:0000313" key="11">
    <source>
        <dbReference type="EMBL" id="MEJ2870069.1"/>
    </source>
</evidence>
<evidence type="ECO:0000256" key="1">
    <source>
        <dbReference type="ARBA" id="ARBA00004141"/>
    </source>
</evidence>
<keyword evidence="3" id="KW-1003">Cell membrane</keyword>
<proteinExistence type="predicted"/>
<evidence type="ECO:0000256" key="4">
    <source>
        <dbReference type="ARBA" id="ARBA00022519"/>
    </source>
</evidence>
<feature type="transmembrane region" description="Helical" evidence="10">
    <location>
        <begin position="27"/>
        <end position="49"/>
    </location>
</feature>
<feature type="transmembrane region" description="Helical" evidence="10">
    <location>
        <begin position="74"/>
        <end position="99"/>
    </location>
</feature>
<comment type="subcellular location">
    <subcellularLocation>
        <location evidence="1">Membrane</location>
        <topology evidence="1">Multi-pass membrane protein</topology>
    </subcellularLocation>
</comment>
<comment type="caution">
    <text evidence="11">The sequence shown here is derived from an EMBL/GenBank/DDBJ whole genome shotgun (WGS) entry which is preliminary data.</text>
</comment>
<evidence type="ECO:0000256" key="10">
    <source>
        <dbReference type="SAM" id="Phobius"/>
    </source>
</evidence>
<gene>
    <name evidence="11" type="ORF">WCD74_20035</name>
</gene>
<evidence type="ECO:0000256" key="5">
    <source>
        <dbReference type="ARBA" id="ARBA00022605"/>
    </source>
</evidence>
<evidence type="ECO:0000256" key="7">
    <source>
        <dbReference type="ARBA" id="ARBA00022989"/>
    </source>
</evidence>
<evidence type="ECO:0000256" key="8">
    <source>
        <dbReference type="ARBA" id="ARBA00023032"/>
    </source>
</evidence>
<keyword evidence="6 10" id="KW-0812">Transmembrane</keyword>
<name>A0ABU8MRX0_9PSEU</name>
<organism evidence="11 12">
    <name type="scientific">Actinomycetospora aurantiaca</name>
    <dbReference type="NCBI Taxonomy" id="3129233"/>
    <lineage>
        <taxon>Bacteria</taxon>
        <taxon>Bacillati</taxon>
        <taxon>Actinomycetota</taxon>
        <taxon>Actinomycetes</taxon>
        <taxon>Pseudonocardiales</taxon>
        <taxon>Pseudonocardiaceae</taxon>
        <taxon>Actinomycetospora</taxon>
    </lineage>
</organism>
<dbReference type="Pfam" id="PF07264">
    <property type="entry name" value="EI24"/>
    <property type="match status" value="1"/>
</dbReference>
<keyword evidence="9 10" id="KW-0472">Membrane</keyword>
<feature type="transmembrane region" description="Helical" evidence="10">
    <location>
        <begin position="163"/>
        <end position="186"/>
    </location>
</feature>